<feature type="chain" id="PRO_5009535250" evidence="2">
    <location>
        <begin position="21"/>
        <end position="125"/>
    </location>
</feature>
<name>A0A1F8DVH5_9BACT</name>
<comment type="caution">
    <text evidence="3">The sequence shown here is derived from an EMBL/GenBank/DDBJ whole genome shotgun (WGS) entry which is preliminary data.</text>
</comment>
<keyword evidence="1" id="KW-1133">Transmembrane helix</keyword>
<keyword evidence="1" id="KW-0812">Transmembrane</keyword>
<accession>A0A1F8DVH5</accession>
<feature type="transmembrane region" description="Helical" evidence="1">
    <location>
        <begin position="59"/>
        <end position="77"/>
    </location>
</feature>
<protein>
    <submittedName>
        <fullName evidence="3">Uncharacterized protein</fullName>
    </submittedName>
</protein>
<feature type="signal peptide" evidence="2">
    <location>
        <begin position="1"/>
        <end position="20"/>
    </location>
</feature>
<dbReference type="Proteomes" id="UP000176422">
    <property type="component" value="Unassembled WGS sequence"/>
</dbReference>
<proteinExistence type="predicted"/>
<organism evidence="3 4">
    <name type="scientific">Candidatus Wolfebacteria bacterium RIFOXYB1_FULL_54_12</name>
    <dbReference type="NCBI Taxonomy" id="1802559"/>
    <lineage>
        <taxon>Bacteria</taxon>
        <taxon>Candidatus Wolfeibacteriota</taxon>
    </lineage>
</organism>
<evidence type="ECO:0000256" key="2">
    <source>
        <dbReference type="SAM" id="SignalP"/>
    </source>
</evidence>
<evidence type="ECO:0000256" key="1">
    <source>
        <dbReference type="SAM" id="Phobius"/>
    </source>
</evidence>
<dbReference type="AlphaFoldDB" id="A0A1F8DVH5"/>
<keyword evidence="1" id="KW-0472">Membrane</keyword>
<dbReference type="EMBL" id="MGIT01000004">
    <property type="protein sequence ID" value="OGM92611.1"/>
    <property type="molecule type" value="Genomic_DNA"/>
</dbReference>
<evidence type="ECO:0000313" key="4">
    <source>
        <dbReference type="Proteomes" id="UP000176422"/>
    </source>
</evidence>
<dbReference type="InterPro" id="IPR043993">
    <property type="entry name" value="T4SS_pilin"/>
</dbReference>
<dbReference type="STRING" id="1802559.A2372_04175"/>
<feature type="transmembrane region" description="Helical" evidence="1">
    <location>
        <begin position="97"/>
        <end position="116"/>
    </location>
</feature>
<reference evidence="3 4" key="1">
    <citation type="journal article" date="2016" name="Nat. Commun.">
        <title>Thousands of microbial genomes shed light on interconnected biogeochemical processes in an aquifer system.</title>
        <authorList>
            <person name="Anantharaman K."/>
            <person name="Brown C.T."/>
            <person name="Hug L.A."/>
            <person name="Sharon I."/>
            <person name="Castelle C.J."/>
            <person name="Probst A.J."/>
            <person name="Thomas B.C."/>
            <person name="Singh A."/>
            <person name="Wilkins M.J."/>
            <person name="Karaoz U."/>
            <person name="Brodie E.L."/>
            <person name="Williams K.H."/>
            <person name="Hubbard S.S."/>
            <person name="Banfield J.F."/>
        </authorList>
    </citation>
    <scope>NUCLEOTIDE SEQUENCE [LARGE SCALE GENOMIC DNA]</scope>
</reference>
<sequence length="125" mass="12993">MYPIIAAILSLFFVASPVFATISGGIDTVANEPIESSVTFTSPFGDATITDVINRLIDYGIGIAASLAAIMILWGAFQIMTSQGNPTKITMGRKTILYALGGLVIIILARGLVAIFEGLVTGLGA</sequence>
<dbReference type="Pfam" id="PF18895">
    <property type="entry name" value="T4SS_pilin"/>
    <property type="match status" value="1"/>
</dbReference>
<evidence type="ECO:0000313" key="3">
    <source>
        <dbReference type="EMBL" id="OGM92611.1"/>
    </source>
</evidence>
<keyword evidence="2" id="KW-0732">Signal</keyword>
<gene>
    <name evidence="3" type="ORF">A2372_04175</name>
</gene>